<feature type="transmembrane region" description="Helical" evidence="1">
    <location>
        <begin position="73"/>
        <end position="92"/>
    </location>
</feature>
<accession>A0A671M8I1</accession>
<keyword evidence="3" id="KW-1185">Reference proteome</keyword>
<sequence length="211" mass="23159">MEDEPQIESAEDRNPGEVLHIRFQKNPNQKLKYLEAEPKILGVTQIAFAVFFTFMVVVFYVNGMAMYTDVDMVTGGTASMIIIIAGSLAIAAQNLHLPTIKACLGMQVVACTASVISIFLHLIVFPSIYHCWVHDVESSQKTTCNNLSTGFGNYLGLQKLVMAVQIALSATLAAYCCKVIQCCSPVSSVVRTHANCNASCSSCYKMLFWRI</sequence>
<reference evidence="2" key="1">
    <citation type="submission" date="2025-08" db="UniProtKB">
        <authorList>
            <consortium name="Ensembl"/>
        </authorList>
    </citation>
    <scope>IDENTIFICATION</scope>
</reference>
<dbReference type="InterPro" id="IPR030417">
    <property type="entry name" value="MS4A"/>
</dbReference>
<evidence type="ECO:0000313" key="3">
    <source>
        <dbReference type="Proteomes" id="UP000472260"/>
    </source>
</evidence>
<dbReference type="Proteomes" id="UP000472260">
    <property type="component" value="Unassembled WGS sequence"/>
</dbReference>
<dbReference type="AlphaFoldDB" id="A0A671M8I1"/>
<evidence type="ECO:0000256" key="1">
    <source>
        <dbReference type="SAM" id="Phobius"/>
    </source>
</evidence>
<keyword evidence="1" id="KW-0472">Membrane</keyword>
<dbReference type="PANTHER" id="PTHR23320">
    <property type="entry name" value="MEMBRANE-SPANNING 4-DOMAINS SUBFAMILY A MS4A -RELATED"/>
    <property type="match status" value="1"/>
</dbReference>
<keyword evidence="1" id="KW-0812">Transmembrane</keyword>
<reference evidence="2" key="2">
    <citation type="submission" date="2025-09" db="UniProtKB">
        <authorList>
            <consortium name="Ensembl"/>
        </authorList>
    </citation>
    <scope>IDENTIFICATION</scope>
</reference>
<protein>
    <submittedName>
        <fullName evidence="2">Uncharacterized LOC107677701</fullName>
    </submittedName>
</protein>
<gene>
    <name evidence="2" type="primary">LOC107677701</name>
</gene>
<feature type="transmembrane region" description="Helical" evidence="1">
    <location>
        <begin position="40"/>
        <end position="61"/>
    </location>
</feature>
<name>A0A671M8I1_9TELE</name>
<proteinExistence type="predicted"/>
<keyword evidence="1" id="KW-1133">Transmembrane helix</keyword>
<evidence type="ECO:0000313" key="2">
    <source>
        <dbReference type="Ensembl" id="ENSSANP00000028568.1"/>
    </source>
</evidence>
<organism evidence="2 3">
    <name type="scientific">Sinocyclocheilus anshuiensis</name>
    <dbReference type="NCBI Taxonomy" id="1608454"/>
    <lineage>
        <taxon>Eukaryota</taxon>
        <taxon>Metazoa</taxon>
        <taxon>Chordata</taxon>
        <taxon>Craniata</taxon>
        <taxon>Vertebrata</taxon>
        <taxon>Euteleostomi</taxon>
        <taxon>Actinopterygii</taxon>
        <taxon>Neopterygii</taxon>
        <taxon>Teleostei</taxon>
        <taxon>Ostariophysi</taxon>
        <taxon>Cypriniformes</taxon>
        <taxon>Cyprinidae</taxon>
        <taxon>Cyprininae</taxon>
        <taxon>Sinocyclocheilus</taxon>
    </lineage>
</organism>
<dbReference type="Ensembl" id="ENSSANT00000030425.1">
    <property type="protein sequence ID" value="ENSSANP00000028568.1"/>
    <property type="gene ID" value="ENSSANG00000014670.1"/>
</dbReference>
<dbReference type="PANTHER" id="PTHR23320:SF143">
    <property type="entry name" value="MEMBRANE-SPANNING 4-DOMAINS SUBFAMILY A MEMBER 4A-LIKE ISOFORM X1"/>
    <property type="match status" value="1"/>
</dbReference>
<feature type="transmembrane region" description="Helical" evidence="1">
    <location>
        <begin position="104"/>
        <end position="129"/>
    </location>
</feature>